<accession>A0A1J5QQT8</accession>
<dbReference type="AlphaFoldDB" id="A0A1J5QQT8"/>
<sequence length="108" mass="12028">MLSRKAIKVTLRNLDKKLRSRDSAADDAVSAGPLTQSGAFPFAAIYLPRDAARDMPSTLLVPLVEYIAGGDFELVFEPHAYRIRLGQVIEQRDDWVWVKVQVLEKGTG</sequence>
<organism evidence="1">
    <name type="scientific">mine drainage metagenome</name>
    <dbReference type="NCBI Taxonomy" id="410659"/>
    <lineage>
        <taxon>unclassified sequences</taxon>
        <taxon>metagenomes</taxon>
        <taxon>ecological metagenomes</taxon>
    </lineage>
</organism>
<dbReference type="EMBL" id="MLJW01000821">
    <property type="protein sequence ID" value="OIQ82284.1"/>
    <property type="molecule type" value="Genomic_DNA"/>
</dbReference>
<reference evidence="1" key="1">
    <citation type="submission" date="2016-10" db="EMBL/GenBank/DDBJ databases">
        <title>Sequence of Gallionella enrichment culture.</title>
        <authorList>
            <person name="Poehlein A."/>
            <person name="Muehling M."/>
            <person name="Daniel R."/>
        </authorList>
    </citation>
    <scope>NUCLEOTIDE SEQUENCE</scope>
</reference>
<comment type="caution">
    <text evidence="1">The sequence shown here is derived from an EMBL/GenBank/DDBJ whole genome shotgun (WGS) entry which is preliminary data.</text>
</comment>
<gene>
    <name evidence="1" type="ORF">GALL_359250</name>
</gene>
<evidence type="ECO:0000313" key="1">
    <source>
        <dbReference type="EMBL" id="OIQ82284.1"/>
    </source>
</evidence>
<proteinExistence type="predicted"/>
<name>A0A1J5QQT8_9ZZZZ</name>
<protein>
    <submittedName>
        <fullName evidence="1">Uncharacterized protein</fullName>
    </submittedName>
</protein>